<dbReference type="GO" id="GO:0008168">
    <property type="term" value="F:methyltransferase activity"/>
    <property type="evidence" value="ECO:0007669"/>
    <property type="project" value="InterPro"/>
</dbReference>
<dbReference type="STRING" id="688269.Theth_1044"/>
<dbReference type="PANTHER" id="PTHR32319:SF0">
    <property type="entry name" value="BACTERIAL HEMOLYSIN-LIKE PROTEIN"/>
    <property type="match status" value="1"/>
</dbReference>
<sequence precursor="true">MRIRLDLLLVKKGLAKTRSQARDLIKLGRVYVNNSICKKPGKLVDEQTEIKLSSERIFASRGGEKLQKAYETFEIDFEGKIVCDIGASTGGFTHFALLHGAKKVYAVDVGTNQLAEFLRKDPKVVCMENQNAKDLRKDLFEEEIDIVLCDVSFISVTQILGQISSILKEEGDAVILVKPQFEVGYRLRKNKGAHFEAIKRVIEKAQEFGLIAVNVTYSPLTGGDGDIEYFLHLKKKNMNPIDDKVVLDTVEKAWEKFRGELG</sequence>
<dbReference type="RefSeq" id="WP_013932344.1">
    <property type="nucleotide sequence ID" value="NC_015707.1"/>
</dbReference>
<dbReference type="GO" id="GO:1990904">
    <property type="term" value="C:ribonucleoprotein complex"/>
    <property type="evidence" value="ECO:0007669"/>
    <property type="project" value="UniProtKB-KW"/>
</dbReference>
<evidence type="ECO:0000256" key="7">
    <source>
        <dbReference type="PROSITE-ProRule" id="PRU00182"/>
    </source>
</evidence>
<dbReference type="PATRIC" id="fig|688269.3.peg.1072"/>
<evidence type="ECO:0000256" key="1">
    <source>
        <dbReference type="ARBA" id="ARBA00007465"/>
    </source>
</evidence>
<dbReference type="GO" id="GO:0005840">
    <property type="term" value="C:ribosome"/>
    <property type="evidence" value="ECO:0007669"/>
    <property type="project" value="UniProtKB-KW"/>
</dbReference>
<dbReference type="GO" id="GO:0032259">
    <property type="term" value="P:methylation"/>
    <property type="evidence" value="ECO:0007669"/>
    <property type="project" value="InterPro"/>
</dbReference>
<dbReference type="CDD" id="cd02440">
    <property type="entry name" value="AdoMet_MTases"/>
    <property type="match status" value="1"/>
</dbReference>
<evidence type="ECO:0000256" key="3">
    <source>
        <dbReference type="ARBA" id="ARBA00022884"/>
    </source>
</evidence>
<dbReference type="InterPro" id="IPR004538">
    <property type="entry name" value="Hemolysin_A/TlyA"/>
</dbReference>
<dbReference type="InterPro" id="IPR047048">
    <property type="entry name" value="TlyA"/>
</dbReference>
<organism evidence="9 10">
    <name type="scientific">Pseudothermotoga thermarum DSM 5069</name>
    <dbReference type="NCBI Taxonomy" id="688269"/>
    <lineage>
        <taxon>Bacteria</taxon>
        <taxon>Thermotogati</taxon>
        <taxon>Thermotogota</taxon>
        <taxon>Thermotogae</taxon>
        <taxon>Thermotogales</taxon>
        <taxon>Thermotogaceae</taxon>
        <taxon>Pseudothermotoga</taxon>
    </lineage>
</organism>
<dbReference type="SMART" id="SM00363">
    <property type="entry name" value="S4"/>
    <property type="match status" value="1"/>
</dbReference>
<evidence type="ECO:0000259" key="8">
    <source>
        <dbReference type="SMART" id="SM00363"/>
    </source>
</evidence>
<dbReference type="Pfam" id="PF01728">
    <property type="entry name" value="FtsJ"/>
    <property type="match status" value="1"/>
</dbReference>
<dbReference type="Gene3D" id="3.40.50.150">
    <property type="entry name" value="Vaccinia Virus protein VP39"/>
    <property type="match status" value="1"/>
</dbReference>
<feature type="domain" description="RNA-binding S4" evidence="8">
    <location>
        <begin position="3"/>
        <end position="67"/>
    </location>
</feature>
<dbReference type="InterPro" id="IPR002877">
    <property type="entry name" value="RNA_MeTrfase_FtsJ_dom"/>
</dbReference>
<dbReference type="HOGENOM" id="CLU_058015_3_0_0"/>
<dbReference type="Pfam" id="PF01479">
    <property type="entry name" value="S4"/>
    <property type="match status" value="1"/>
</dbReference>
<evidence type="ECO:0000313" key="9">
    <source>
        <dbReference type="EMBL" id="AEH51124.1"/>
    </source>
</evidence>
<reference evidence="9 10" key="1">
    <citation type="submission" date="2010-11" db="EMBL/GenBank/DDBJ databases">
        <title>The complete genome of Thermotoga thermarum DSM 5069.</title>
        <authorList>
            <consortium name="US DOE Joint Genome Institute (JGI-PGF)"/>
            <person name="Lucas S."/>
            <person name="Copeland A."/>
            <person name="Lapidus A."/>
            <person name="Bruce D."/>
            <person name="Goodwin L."/>
            <person name="Pitluck S."/>
            <person name="Kyrpides N."/>
            <person name="Mavromatis K."/>
            <person name="Ivanova N."/>
            <person name="Zeytun A."/>
            <person name="Brettin T."/>
            <person name="Detter J.C."/>
            <person name="Tapia R."/>
            <person name="Han C."/>
            <person name="Land M."/>
            <person name="Hauser L."/>
            <person name="Markowitz V."/>
            <person name="Cheng J.-F."/>
            <person name="Hugenholtz P."/>
            <person name="Woyke T."/>
            <person name="Wu D."/>
            <person name="Spring S."/>
            <person name="Schroeder M."/>
            <person name="Brambilla E."/>
            <person name="Klenk H.-P."/>
            <person name="Eisen J.A."/>
        </authorList>
    </citation>
    <scope>NUCLEOTIDE SEQUENCE [LARGE SCALE GENOMIC DNA]</scope>
    <source>
        <strain evidence="9 10">DSM 5069</strain>
    </source>
</reference>
<dbReference type="PIRSF" id="PIRSF005578">
    <property type="entry name" value="TlyA"/>
    <property type="match status" value="1"/>
</dbReference>
<evidence type="ECO:0000313" key="10">
    <source>
        <dbReference type="Proteomes" id="UP000006804"/>
    </source>
</evidence>
<evidence type="ECO:0000256" key="4">
    <source>
        <dbReference type="ARBA" id="ARBA00022980"/>
    </source>
</evidence>
<accession>F7YYT6</accession>
<dbReference type="GO" id="GO:0019843">
    <property type="term" value="F:rRNA binding"/>
    <property type="evidence" value="ECO:0007669"/>
    <property type="project" value="UniProtKB-KW"/>
</dbReference>
<dbReference type="OrthoDB" id="9784736at2"/>
<dbReference type="PROSITE" id="PS00632">
    <property type="entry name" value="RIBOSOMAL_S4"/>
    <property type="match status" value="1"/>
</dbReference>
<keyword evidence="10" id="KW-1185">Reference proteome</keyword>
<dbReference type="NCBIfam" id="TIGR00478">
    <property type="entry name" value="tly"/>
    <property type="match status" value="1"/>
</dbReference>
<dbReference type="InterPro" id="IPR036986">
    <property type="entry name" value="S4_RNA-bd_sf"/>
</dbReference>
<evidence type="ECO:0000256" key="5">
    <source>
        <dbReference type="ARBA" id="ARBA00023274"/>
    </source>
</evidence>
<dbReference type="SUPFAM" id="SSF55174">
    <property type="entry name" value="Alpha-L RNA-binding motif"/>
    <property type="match status" value="1"/>
</dbReference>
<dbReference type="PANTHER" id="PTHR32319">
    <property type="entry name" value="BACTERIAL HEMOLYSIN-LIKE PROTEIN"/>
    <property type="match status" value="1"/>
</dbReference>
<comment type="similarity">
    <text evidence="1">Belongs to the universal ribosomal protein uS4 family.</text>
</comment>
<dbReference type="KEGG" id="tta:Theth_1044"/>
<proteinExistence type="inferred from homology"/>
<dbReference type="Proteomes" id="UP000006804">
    <property type="component" value="Chromosome"/>
</dbReference>
<dbReference type="AlphaFoldDB" id="F7YYT6"/>
<protein>
    <submittedName>
        <fullName evidence="9">Hemolysin A</fullName>
    </submittedName>
</protein>
<keyword evidence="2 7" id="KW-0699">rRNA-binding</keyword>
<dbReference type="CDD" id="cd00165">
    <property type="entry name" value="S4"/>
    <property type="match status" value="1"/>
</dbReference>
<dbReference type="eggNOG" id="COG1189">
    <property type="taxonomic scope" value="Bacteria"/>
</dbReference>
<dbReference type="PROSITE" id="PS50889">
    <property type="entry name" value="S4"/>
    <property type="match status" value="1"/>
</dbReference>
<evidence type="ECO:0000256" key="6">
    <source>
        <dbReference type="ARBA" id="ARBA00029460"/>
    </source>
</evidence>
<dbReference type="SUPFAM" id="SSF53335">
    <property type="entry name" value="S-adenosyl-L-methionine-dependent methyltransferases"/>
    <property type="match status" value="1"/>
</dbReference>
<dbReference type="InterPro" id="IPR002942">
    <property type="entry name" value="S4_RNA-bd"/>
</dbReference>
<name>F7YYT6_9THEM</name>
<keyword evidence="5" id="KW-0687">Ribonucleoprotein</keyword>
<comment type="similarity">
    <text evidence="6">Belongs to the TlyA family.</text>
</comment>
<keyword evidence="4" id="KW-0689">Ribosomal protein</keyword>
<gene>
    <name evidence="9" type="ORF">Theth_1044</name>
</gene>
<keyword evidence="3 7" id="KW-0694">RNA-binding</keyword>
<dbReference type="EMBL" id="CP002351">
    <property type="protein sequence ID" value="AEH51124.1"/>
    <property type="molecule type" value="Genomic_DNA"/>
</dbReference>
<dbReference type="InterPro" id="IPR018079">
    <property type="entry name" value="Ribosomal_uS4_CS"/>
</dbReference>
<dbReference type="Gene3D" id="3.10.290.10">
    <property type="entry name" value="RNA-binding S4 domain"/>
    <property type="match status" value="1"/>
</dbReference>
<evidence type="ECO:0000256" key="2">
    <source>
        <dbReference type="ARBA" id="ARBA00022730"/>
    </source>
</evidence>
<dbReference type="InterPro" id="IPR029063">
    <property type="entry name" value="SAM-dependent_MTases_sf"/>
</dbReference>